<dbReference type="SUPFAM" id="SSF51120">
    <property type="entry name" value="beta-Roll"/>
    <property type="match status" value="2"/>
</dbReference>
<keyword evidence="8" id="KW-1185">Reference proteome</keyword>
<dbReference type="Pfam" id="PF03160">
    <property type="entry name" value="Calx-beta"/>
    <property type="match status" value="1"/>
</dbReference>
<feature type="domain" description="Calx-beta" evidence="6">
    <location>
        <begin position="271"/>
        <end position="371"/>
    </location>
</feature>
<comment type="subcellular location">
    <subcellularLocation>
        <location evidence="1">Secreted</location>
    </subcellularLocation>
</comment>
<dbReference type="GO" id="GO:0016020">
    <property type="term" value="C:membrane"/>
    <property type="evidence" value="ECO:0007669"/>
    <property type="project" value="InterPro"/>
</dbReference>
<dbReference type="GO" id="GO:0005509">
    <property type="term" value="F:calcium ion binding"/>
    <property type="evidence" value="ECO:0007669"/>
    <property type="project" value="InterPro"/>
</dbReference>
<accession>A0A1I3IW52</accession>
<evidence type="ECO:0000256" key="3">
    <source>
        <dbReference type="ARBA" id="ARBA00022729"/>
    </source>
</evidence>
<dbReference type="SUPFAM" id="SSF101898">
    <property type="entry name" value="NHL repeat"/>
    <property type="match status" value="1"/>
</dbReference>
<reference evidence="7 8" key="1">
    <citation type="submission" date="2016-10" db="EMBL/GenBank/DDBJ databases">
        <authorList>
            <person name="de Groot N.N."/>
        </authorList>
    </citation>
    <scope>NUCLEOTIDE SEQUENCE [LARGE SCALE GENOMIC DNA]</scope>
    <source>
        <strain evidence="7 8">CGMCC 1.11030</strain>
    </source>
</reference>
<dbReference type="PANTHER" id="PTHR38340">
    <property type="entry name" value="S-LAYER PROTEIN"/>
    <property type="match status" value="1"/>
</dbReference>
<keyword evidence="5" id="KW-0106">Calcium</keyword>
<evidence type="ECO:0000256" key="1">
    <source>
        <dbReference type="ARBA" id="ARBA00004613"/>
    </source>
</evidence>
<dbReference type="Gene3D" id="2.60.40.2030">
    <property type="match status" value="1"/>
</dbReference>
<dbReference type="SMART" id="SM00237">
    <property type="entry name" value="Calx_beta"/>
    <property type="match status" value="1"/>
</dbReference>
<proteinExistence type="predicted"/>
<name>A0A1I3IW52_9RHOB</name>
<dbReference type="InterPro" id="IPR050557">
    <property type="entry name" value="RTX_toxin/Mannuronan_C5-epim"/>
</dbReference>
<dbReference type="PROSITE" id="PS00330">
    <property type="entry name" value="HEMOLYSIN_CALCIUM"/>
    <property type="match status" value="4"/>
</dbReference>
<dbReference type="AlphaFoldDB" id="A0A1I3IW52"/>
<evidence type="ECO:0000313" key="8">
    <source>
        <dbReference type="Proteomes" id="UP000199377"/>
    </source>
</evidence>
<keyword evidence="4" id="KW-0677">Repeat</keyword>
<dbReference type="STRING" id="1114924.SAMN05216258_107252"/>
<dbReference type="PRINTS" id="PR00313">
    <property type="entry name" value="CABNDNGRPT"/>
</dbReference>
<gene>
    <name evidence="7" type="ORF">SAMN05216258_107252</name>
</gene>
<evidence type="ECO:0000259" key="6">
    <source>
        <dbReference type="SMART" id="SM00237"/>
    </source>
</evidence>
<sequence length="659" mass="68058">MPASTIMHDIFGTALDDDLIGSLAPERLFGLAGRDRLYAMGGDDILYGGDGDDLLDGGEGADLMYGGAGNDIYRVDDPGDVVNEESFPGVDDGGVDYVISTISWTLGANVERLELRGDGALDGAGNALNNTIKGAGGANILYGGGGSDILYGYDGGDVLIGGAGKDYLYGGAGADMFVLQPEPGVWDKIYDFENSDRIGVYADAFGLTEGAGLTGGTLDAAWFATGTTATADHGQFIWNPASATLMWDADGTGAGARTTLAMFSAGTVLNASQIVAYAQAPSVSVAAAAAAPAEETDGRAWFALRLSAALDVDAIITVSAVGGTAAAGEDFVGPTSWEVTIRAGSTTAWVPVDILDDDFAEGIESFSLVIEGARRAGDGSAIAIGAGAAVAEIADEGPVVVNDVFTRTWGATDPSGIVYDPVSGTLLISDSEVDEAPFSRSQDLFSVSLSGEFGGGVALPFTTEATGLALDAATGTLFVSDDDEFRIFAVDVSAPQTVLWSFDTLAVGGVDPEDVAFDPITGHLFIVNGETRTIVEVDAHGTTQFSSMVLPTAIEDPEALAYDAQEDVFYVGGGFSADIWKIDRSGAVVDVLTVLRSHYSEDLHHRVSVKDLAFAPASDGSGETHLYVADYGWSHVDDGRLLEIDLGDSVPPELVSVIG</sequence>
<protein>
    <submittedName>
        <fullName evidence="7">Hemolysin-type calcium-binding repeat-containing protein</fullName>
    </submittedName>
</protein>
<dbReference type="Gene3D" id="2.150.10.10">
    <property type="entry name" value="Serralysin-like metalloprotease, C-terminal"/>
    <property type="match status" value="2"/>
</dbReference>
<dbReference type="EMBL" id="FOQH01000007">
    <property type="protein sequence ID" value="SFI52204.1"/>
    <property type="molecule type" value="Genomic_DNA"/>
</dbReference>
<dbReference type="InterPro" id="IPR003644">
    <property type="entry name" value="Calx_beta"/>
</dbReference>
<dbReference type="InterPro" id="IPR001343">
    <property type="entry name" value="Hemolysn_Ca-bd"/>
</dbReference>
<dbReference type="InterPro" id="IPR038081">
    <property type="entry name" value="CalX-like_sf"/>
</dbReference>
<organism evidence="7 8">
    <name type="scientific">Albimonas pacifica</name>
    <dbReference type="NCBI Taxonomy" id="1114924"/>
    <lineage>
        <taxon>Bacteria</taxon>
        <taxon>Pseudomonadati</taxon>
        <taxon>Pseudomonadota</taxon>
        <taxon>Alphaproteobacteria</taxon>
        <taxon>Rhodobacterales</taxon>
        <taxon>Paracoccaceae</taxon>
        <taxon>Albimonas</taxon>
    </lineage>
</organism>
<dbReference type="InterPro" id="IPR011042">
    <property type="entry name" value="6-blade_b-propeller_TolB-like"/>
</dbReference>
<dbReference type="Gene3D" id="2.120.10.30">
    <property type="entry name" value="TolB, C-terminal domain"/>
    <property type="match status" value="1"/>
</dbReference>
<dbReference type="GO" id="GO:0005576">
    <property type="term" value="C:extracellular region"/>
    <property type="evidence" value="ECO:0007669"/>
    <property type="project" value="UniProtKB-SubCell"/>
</dbReference>
<keyword evidence="3" id="KW-0732">Signal</keyword>
<dbReference type="RefSeq" id="WP_177236300.1">
    <property type="nucleotide sequence ID" value="NZ_FOQH01000007.1"/>
</dbReference>
<dbReference type="GO" id="GO:0007154">
    <property type="term" value="P:cell communication"/>
    <property type="evidence" value="ECO:0007669"/>
    <property type="project" value="InterPro"/>
</dbReference>
<dbReference type="PANTHER" id="PTHR38340:SF1">
    <property type="entry name" value="S-LAYER PROTEIN"/>
    <property type="match status" value="1"/>
</dbReference>
<dbReference type="InterPro" id="IPR011049">
    <property type="entry name" value="Serralysin-like_metalloprot_C"/>
</dbReference>
<dbReference type="InterPro" id="IPR018511">
    <property type="entry name" value="Hemolysin-typ_Ca-bd_CS"/>
</dbReference>
<dbReference type="Pfam" id="PF00353">
    <property type="entry name" value="HemolysinCabind"/>
    <property type="match status" value="2"/>
</dbReference>
<keyword evidence="2" id="KW-0964">Secreted</keyword>
<evidence type="ECO:0000256" key="4">
    <source>
        <dbReference type="ARBA" id="ARBA00022737"/>
    </source>
</evidence>
<dbReference type="SUPFAM" id="SSF141072">
    <property type="entry name" value="CalX-like"/>
    <property type="match status" value="1"/>
</dbReference>
<evidence type="ECO:0000256" key="5">
    <source>
        <dbReference type="ARBA" id="ARBA00022837"/>
    </source>
</evidence>
<evidence type="ECO:0000313" key="7">
    <source>
        <dbReference type="EMBL" id="SFI52204.1"/>
    </source>
</evidence>
<dbReference type="Proteomes" id="UP000199377">
    <property type="component" value="Unassembled WGS sequence"/>
</dbReference>
<evidence type="ECO:0000256" key="2">
    <source>
        <dbReference type="ARBA" id="ARBA00022525"/>
    </source>
</evidence>